<evidence type="ECO:0000256" key="4">
    <source>
        <dbReference type="ARBA" id="ARBA00022803"/>
    </source>
</evidence>
<dbReference type="SMART" id="SM00530">
    <property type="entry name" value="HTH_XRE"/>
    <property type="match status" value="1"/>
</dbReference>
<comment type="similarity">
    <text evidence="5">Belongs to the Rap family.</text>
</comment>
<dbReference type="SUPFAM" id="SSF47413">
    <property type="entry name" value="lambda repressor-like DNA-binding domains"/>
    <property type="match status" value="1"/>
</dbReference>
<dbReference type="AlphaFoldDB" id="A0A1I0WX89"/>
<dbReference type="GO" id="GO:0003677">
    <property type="term" value="F:DNA binding"/>
    <property type="evidence" value="ECO:0007669"/>
    <property type="project" value="InterPro"/>
</dbReference>
<feature type="repeat" description="TPR" evidence="6">
    <location>
        <begin position="277"/>
        <end position="310"/>
    </location>
</feature>
<protein>
    <submittedName>
        <fullName evidence="8">Tetratricopeptide repeat-containing protein</fullName>
    </submittedName>
</protein>
<dbReference type="Gene3D" id="1.25.40.10">
    <property type="entry name" value="Tetratricopeptide repeat domain"/>
    <property type="match status" value="2"/>
</dbReference>
<comment type="subcellular location">
    <subcellularLocation>
        <location evidence="1">Cytoplasm</location>
    </subcellularLocation>
</comment>
<evidence type="ECO:0000256" key="3">
    <source>
        <dbReference type="ARBA" id="ARBA00022737"/>
    </source>
</evidence>
<evidence type="ECO:0000256" key="6">
    <source>
        <dbReference type="PROSITE-ProRule" id="PRU00339"/>
    </source>
</evidence>
<sequence length="434" mass="50689">MEILSLGEKIKRRRKELNMTLKELAGDRITPGQISLVESSKSNPSMDLLEYLATSLKTSVEYLMESEETQAEKICLYFENIAEAYILNSDLFQGEQYIEKALYYAEKYNLEYRKARNLHLRACIHMGKNEYALAEQYFLSANVIFIKNNDYEEVVNTFLKLGKITFEVKAYHSSNSYLQQAEKVYLDNEMGNDTILGEIYYYIASVYFKLDNLDKAINYSYLTKEKFNQLDNKREYAKALLLLTEQYNTKGDLHNSIKYSKKTLEVFRELDDSVQLSNIENNLGKLFYEFNNLEESFKHYNKSKELKERNNDKTLINTLVNICENYIKLKDIEKCEEMLDNILNLVQDIGGVTFVEYYLLKYRVELLKGDLMSAENTLILALNYAKNMEFIKKSAEICIMLGKFYIDNKQDGKAAKYLNDGVVLFKEIGILKEL</sequence>
<evidence type="ECO:0000256" key="2">
    <source>
        <dbReference type="ARBA" id="ARBA00022490"/>
    </source>
</evidence>
<accession>A0A1I0WX89</accession>
<dbReference type="Pfam" id="PF13424">
    <property type="entry name" value="TPR_12"/>
    <property type="match status" value="1"/>
</dbReference>
<dbReference type="EMBL" id="FOKI01000006">
    <property type="protein sequence ID" value="SFA93251.1"/>
    <property type="molecule type" value="Genomic_DNA"/>
</dbReference>
<dbReference type="RefSeq" id="WP_090039565.1">
    <property type="nucleotide sequence ID" value="NZ_FOKI01000006.1"/>
</dbReference>
<dbReference type="InterPro" id="IPR051476">
    <property type="entry name" value="Bac_ResReg_Asp_Phosphatase"/>
</dbReference>
<dbReference type="PROSITE" id="PS50943">
    <property type="entry name" value="HTH_CROC1"/>
    <property type="match status" value="1"/>
</dbReference>
<dbReference type="Gene3D" id="1.10.260.40">
    <property type="entry name" value="lambda repressor-like DNA-binding domains"/>
    <property type="match status" value="1"/>
</dbReference>
<dbReference type="OrthoDB" id="2986817at2"/>
<evidence type="ECO:0000313" key="8">
    <source>
        <dbReference type="EMBL" id="SFA93251.1"/>
    </source>
</evidence>
<dbReference type="PANTHER" id="PTHR46630">
    <property type="entry name" value="TETRATRICOPEPTIDE REPEAT PROTEIN 29"/>
    <property type="match status" value="1"/>
</dbReference>
<dbReference type="GO" id="GO:0005737">
    <property type="term" value="C:cytoplasm"/>
    <property type="evidence" value="ECO:0007669"/>
    <property type="project" value="UniProtKB-SubCell"/>
</dbReference>
<name>A0A1I0WX89_9CLOT</name>
<dbReference type="PROSITE" id="PS50005">
    <property type="entry name" value="TPR"/>
    <property type="match status" value="1"/>
</dbReference>
<keyword evidence="3" id="KW-0677">Repeat</keyword>
<dbReference type="PANTHER" id="PTHR46630:SF1">
    <property type="entry name" value="TETRATRICOPEPTIDE REPEAT PROTEIN 29"/>
    <property type="match status" value="1"/>
</dbReference>
<dbReference type="Pfam" id="PF01381">
    <property type="entry name" value="HTH_3"/>
    <property type="match status" value="1"/>
</dbReference>
<dbReference type="InterPro" id="IPR001387">
    <property type="entry name" value="Cro/C1-type_HTH"/>
</dbReference>
<dbReference type="SMART" id="SM00028">
    <property type="entry name" value="TPR"/>
    <property type="match status" value="7"/>
</dbReference>
<evidence type="ECO:0000256" key="5">
    <source>
        <dbReference type="ARBA" id="ARBA00038253"/>
    </source>
</evidence>
<dbReference type="InterPro" id="IPR019734">
    <property type="entry name" value="TPR_rpt"/>
</dbReference>
<dbReference type="SUPFAM" id="SSF48452">
    <property type="entry name" value="TPR-like"/>
    <property type="match status" value="2"/>
</dbReference>
<keyword evidence="4 6" id="KW-0802">TPR repeat</keyword>
<keyword evidence="2" id="KW-0963">Cytoplasm</keyword>
<evidence type="ECO:0000313" key="9">
    <source>
        <dbReference type="Proteomes" id="UP000198619"/>
    </source>
</evidence>
<feature type="domain" description="HTH cro/C1-type" evidence="7">
    <location>
        <begin position="10"/>
        <end position="63"/>
    </location>
</feature>
<evidence type="ECO:0000256" key="1">
    <source>
        <dbReference type="ARBA" id="ARBA00004496"/>
    </source>
</evidence>
<gene>
    <name evidence="8" type="ORF">SAMN04488528_1006137</name>
</gene>
<evidence type="ECO:0000259" key="7">
    <source>
        <dbReference type="PROSITE" id="PS50943"/>
    </source>
</evidence>
<dbReference type="InterPro" id="IPR010982">
    <property type="entry name" value="Lambda_DNA-bd_dom_sf"/>
</dbReference>
<dbReference type="STRING" id="84698.SAMN04488528_1006137"/>
<dbReference type="CDD" id="cd00093">
    <property type="entry name" value="HTH_XRE"/>
    <property type="match status" value="1"/>
</dbReference>
<dbReference type="InterPro" id="IPR011990">
    <property type="entry name" value="TPR-like_helical_dom_sf"/>
</dbReference>
<keyword evidence="9" id="KW-1185">Reference proteome</keyword>
<proteinExistence type="inferred from homology"/>
<organism evidence="8 9">
    <name type="scientific">Clostridium frigidicarnis</name>
    <dbReference type="NCBI Taxonomy" id="84698"/>
    <lineage>
        <taxon>Bacteria</taxon>
        <taxon>Bacillati</taxon>
        <taxon>Bacillota</taxon>
        <taxon>Clostridia</taxon>
        <taxon>Eubacteriales</taxon>
        <taxon>Clostridiaceae</taxon>
        <taxon>Clostridium</taxon>
    </lineage>
</organism>
<dbReference type="Proteomes" id="UP000198619">
    <property type="component" value="Unassembled WGS sequence"/>
</dbReference>
<reference evidence="8 9" key="1">
    <citation type="submission" date="2016-10" db="EMBL/GenBank/DDBJ databases">
        <authorList>
            <person name="de Groot N.N."/>
        </authorList>
    </citation>
    <scope>NUCLEOTIDE SEQUENCE [LARGE SCALE GENOMIC DNA]</scope>
    <source>
        <strain evidence="8 9">DSM 12271</strain>
    </source>
</reference>